<sequence>MRPDHFGSSKPKILTDEKTLVKALKNGDKVAFEKIFRMYHKQLYFFCYSFLNQKEDAENLTQDVFVKLWVNRASLDCEKSFSGFLFTMTKNLTLNYIRKTIHQQIFVSQLLNNKPEDCCQTEKQVSFNEAKSILNNLINRLPTKRKEIFLLSREKGLSHKEISKHLDISVHTVESQVSKALKFIRNGLKDFAQTFLLLLFFI</sequence>
<dbReference type="AlphaFoldDB" id="A0A3B0UYI7"/>
<dbReference type="EMBL" id="UOET01000398">
    <property type="protein sequence ID" value="VAW29659.1"/>
    <property type="molecule type" value="Genomic_DNA"/>
</dbReference>
<dbReference type="NCBIfam" id="TIGR02937">
    <property type="entry name" value="sigma70-ECF"/>
    <property type="match status" value="1"/>
</dbReference>
<dbReference type="GO" id="GO:0006352">
    <property type="term" value="P:DNA-templated transcription initiation"/>
    <property type="evidence" value="ECO:0007669"/>
    <property type="project" value="InterPro"/>
</dbReference>
<dbReference type="Pfam" id="PF04542">
    <property type="entry name" value="Sigma70_r2"/>
    <property type="match status" value="1"/>
</dbReference>
<dbReference type="GO" id="GO:0016987">
    <property type="term" value="F:sigma factor activity"/>
    <property type="evidence" value="ECO:0007669"/>
    <property type="project" value="UniProtKB-KW"/>
</dbReference>
<dbReference type="InterPro" id="IPR013249">
    <property type="entry name" value="RNA_pol_sigma70_r4_t2"/>
</dbReference>
<dbReference type="CDD" id="cd06171">
    <property type="entry name" value="Sigma70_r4"/>
    <property type="match status" value="1"/>
</dbReference>
<name>A0A3B0UYI7_9ZZZZ</name>
<dbReference type="InterPro" id="IPR014284">
    <property type="entry name" value="RNA_pol_sigma-70_dom"/>
</dbReference>
<evidence type="ECO:0000256" key="2">
    <source>
        <dbReference type="ARBA" id="ARBA00023015"/>
    </source>
</evidence>
<reference evidence="7" key="1">
    <citation type="submission" date="2018-06" db="EMBL/GenBank/DDBJ databases">
        <authorList>
            <person name="Zhirakovskaya E."/>
        </authorList>
    </citation>
    <scope>NUCLEOTIDE SEQUENCE</scope>
</reference>
<evidence type="ECO:0000256" key="4">
    <source>
        <dbReference type="ARBA" id="ARBA00023163"/>
    </source>
</evidence>
<keyword evidence="4" id="KW-0804">Transcription</keyword>
<evidence type="ECO:0000259" key="5">
    <source>
        <dbReference type="Pfam" id="PF04542"/>
    </source>
</evidence>
<gene>
    <name evidence="7" type="ORF">MNBD_BACTEROID07-1138</name>
</gene>
<dbReference type="InterPro" id="IPR007627">
    <property type="entry name" value="RNA_pol_sigma70_r2"/>
</dbReference>
<proteinExistence type="inferred from homology"/>
<dbReference type="SUPFAM" id="SSF88946">
    <property type="entry name" value="Sigma2 domain of RNA polymerase sigma factors"/>
    <property type="match status" value="1"/>
</dbReference>
<evidence type="ECO:0000256" key="1">
    <source>
        <dbReference type="ARBA" id="ARBA00010641"/>
    </source>
</evidence>
<dbReference type="InterPro" id="IPR013325">
    <property type="entry name" value="RNA_pol_sigma_r2"/>
</dbReference>
<evidence type="ECO:0000256" key="3">
    <source>
        <dbReference type="ARBA" id="ARBA00023082"/>
    </source>
</evidence>
<accession>A0A3B0UYI7</accession>
<dbReference type="GO" id="GO:0003677">
    <property type="term" value="F:DNA binding"/>
    <property type="evidence" value="ECO:0007669"/>
    <property type="project" value="InterPro"/>
</dbReference>
<dbReference type="InterPro" id="IPR036388">
    <property type="entry name" value="WH-like_DNA-bd_sf"/>
</dbReference>
<keyword evidence="3" id="KW-0731">Sigma factor</keyword>
<dbReference type="Gene3D" id="1.10.1740.10">
    <property type="match status" value="1"/>
</dbReference>
<dbReference type="PANTHER" id="PTHR43133:SF46">
    <property type="entry name" value="RNA POLYMERASE SIGMA-70 FACTOR ECF SUBFAMILY"/>
    <property type="match status" value="1"/>
</dbReference>
<comment type="similarity">
    <text evidence="1">Belongs to the sigma-70 factor family. ECF subfamily.</text>
</comment>
<evidence type="ECO:0000259" key="6">
    <source>
        <dbReference type="Pfam" id="PF08281"/>
    </source>
</evidence>
<evidence type="ECO:0008006" key="8">
    <source>
        <dbReference type="Google" id="ProtNLM"/>
    </source>
</evidence>
<feature type="domain" description="RNA polymerase sigma-70 region 2" evidence="5">
    <location>
        <begin position="36"/>
        <end position="99"/>
    </location>
</feature>
<dbReference type="NCBIfam" id="TIGR02985">
    <property type="entry name" value="Sig70_bacteroi1"/>
    <property type="match status" value="1"/>
</dbReference>
<feature type="domain" description="RNA polymerase sigma factor 70 region 4 type 2" evidence="6">
    <location>
        <begin position="134"/>
        <end position="183"/>
    </location>
</feature>
<dbReference type="InterPro" id="IPR039425">
    <property type="entry name" value="RNA_pol_sigma-70-like"/>
</dbReference>
<protein>
    <recommendedName>
        <fullName evidence="8">RNA polymerase ECF-type sigma factor</fullName>
    </recommendedName>
</protein>
<dbReference type="InterPro" id="IPR013324">
    <property type="entry name" value="RNA_pol_sigma_r3/r4-like"/>
</dbReference>
<evidence type="ECO:0000313" key="7">
    <source>
        <dbReference type="EMBL" id="VAW29659.1"/>
    </source>
</evidence>
<dbReference type="SUPFAM" id="SSF88659">
    <property type="entry name" value="Sigma3 and sigma4 domains of RNA polymerase sigma factors"/>
    <property type="match status" value="1"/>
</dbReference>
<dbReference type="Gene3D" id="1.10.10.10">
    <property type="entry name" value="Winged helix-like DNA-binding domain superfamily/Winged helix DNA-binding domain"/>
    <property type="match status" value="1"/>
</dbReference>
<dbReference type="Pfam" id="PF08281">
    <property type="entry name" value="Sigma70_r4_2"/>
    <property type="match status" value="1"/>
</dbReference>
<organism evidence="7">
    <name type="scientific">hydrothermal vent metagenome</name>
    <dbReference type="NCBI Taxonomy" id="652676"/>
    <lineage>
        <taxon>unclassified sequences</taxon>
        <taxon>metagenomes</taxon>
        <taxon>ecological metagenomes</taxon>
    </lineage>
</organism>
<dbReference type="PANTHER" id="PTHR43133">
    <property type="entry name" value="RNA POLYMERASE ECF-TYPE SIGMA FACTO"/>
    <property type="match status" value="1"/>
</dbReference>
<dbReference type="InterPro" id="IPR014327">
    <property type="entry name" value="RNA_pol_sigma70_bacteroid"/>
</dbReference>
<keyword evidence="2" id="KW-0805">Transcription regulation</keyword>